<dbReference type="EMBL" id="CP041217">
    <property type="protein sequence ID" value="QDH19863.1"/>
    <property type="molecule type" value="Genomic_DNA"/>
</dbReference>
<proteinExistence type="predicted"/>
<keyword evidence="2" id="KW-1185">Reference proteome</keyword>
<protein>
    <submittedName>
        <fullName evidence="1">Extracellular solute-binding protein</fullName>
    </submittedName>
</protein>
<gene>
    <name evidence="1" type="ORF">FFV09_02670</name>
</gene>
<sequence>MKRLTRPYWTGMMTLLTGLLVLPGCFSENDLPKPTLHAEGAAGESAGNRGSGDTLRIGILTGEAGDRYYREAYTDVYEYMHPELDIQIVPAVDTSRYRYLDPDSEQYRPEVPLDELKKLTEGDDPVDVLILDPETLRAAASNGWTAPLAPYLAQTGASEQDFAPAVIGGLKELGGGELYALAPEYASSALYYNADWFERSGVKPPEDGMTWDEIFALARAASGENADKGHVYGLSFTQTLAEDPLWAIRLYTDPLGLSTFDSDKGEMTVNTPQWLDVWTKLADMAQQEAIPLNLRPNTDPDRYDPFGGDLFLGGQTAMTIADSSYASNLQTASRNAERIEGFDAFKWNTVTLPVHPGREGIGAGVKLGDTFSIVASSKKQAEAWAFIDFVTGERMQGMELHDPYRMPSRLSAIAQEAERHGYRSEAFTQLRPAEPIAEREEKAVQENPQLWQISDAGRQLFQRVLRGELPAKQGLEQWENEGRRWLKGPFAEDGTLALGEREFGQGLTGLYRPMLKSS</sequence>
<dbReference type="InterPro" id="IPR050490">
    <property type="entry name" value="Bact_solute-bd_prot1"/>
</dbReference>
<evidence type="ECO:0000313" key="1">
    <source>
        <dbReference type="EMBL" id="QDH19863.1"/>
    </source>
</evidence>
<name>A0A4Y6UQG0_SACBS</name>
<accession>A0A4Y6UQG0</accession>
<dbReference type="SUPFAM" id="SSF53850">
    <property type="entry name" value="Periplasmic binding protein-like II"/>
    <property type="match status" value="1"/>
</dbReference>
<reference evidence="1 2" key="1">
    <citation type="submission" date="2019-06" db="EMBL/GenBank/DDBJ databases">
        <title>Saccharibacillus brassicae sp. nov., an endophytic bacterium isolated from Chinese cabbage seeds (Brassica pekinensis).</title>
        <authorList>
            <person name="Jiang L."/>
            <person name="Lee J."/>
            <person name="Kim S.W."/>
        </authorList>
    </citation>
    <scope>NUCLEOTIDE SEQUENCE [LARGE SCALE GENOMIC DNA]</scope>
    <source>
        <strain evidence="2">KCTC 43072 / ATSA2</strain>
    </source>
</reference>
<dbReference type="RefSeq" id="WP_141446250.1">
    <property type="nucleotide sequence ID" value="NZ_CP041217.1"/>
</dbReference>
<dbReference type="OrthoDB" id="2675752at2"/>
<organism evidence="1 2">
    <name type="scientific">Saccharibacillus brassicae</name>
    <dbReference type="NCBI Taxonomy" id="2583377"/>
    <lineage>
        <taxon>Bacteria</taxon>
        <taxon>Bacillati</taxon>
        <taxon>Bacillota</taxon>
        <taxon>Bacilli</taxon>
        <taxon>Bacillales</taxon>
        <taxon>Paenibacillaceae</taxon>
        <taxon>Saccharibacillus</taxon>
    </lineage>
</organism>
<dbReference type="InterPro" id="IPR006059">
    <property type="entry name" value="SBP"/>
</dbReference>
<dbReference type="AlphaFoldDB" id="A0A4Y6UQG0"/>
<dbReference type="PANTHER" id="PTHR43649:SF12">
    <property type="entry name" value="DIACETYLCHITOBIOSE BINDING PROTEIN DASA"/>
    <property type="match status" value="1"/>
</dbReference>
<evidence type="ECO:0000313" key="2">
    <source>
        <dbReference type="Proteomes" id="UP000316968"/>
    </source>
</evidence>
<dbReference type="Gene3D" id="3.40.190.10">
    <property type="entry name" value="Periplasmic binding protein-like II"/>
    <property type="match status" value="1"/>
</dbReference>
<dbReference type="KEGG" id="saca:FFV09_02670"/>
<dbReference type="Proteomes" id="UP000316968">
    <property type="component" value="Chromosome"/>
</dbReference>
<dbReference type="Pfam" id="PF01547">
    <property type="entry name" value="SBP_bac_1"/>
    <property type="match status" value="1"/>
</dbReference>
<dbReference type="PANTHER" id="PTHR43649">
    <property type="entry name" value="ARABINOSE-BINDING PROTEIN-RELATED"/>
    <property type="match status" value="1"/>
</dbReference>